<dbReference type="InterPro" id="IPR055411">
    <property type="entry name" value="LRR_FXL15/At3g58940/PEG3-like"/>
</dbReference>
<dbReference type="SMART" id="SM00256">
    <property type="entry name" value="FBOX"/>
    <property type="match status" value="1"/>
</dbReference>
<dbReference type="SUPFAM" id="SSF81383">
    <property type="entry name" value="F-box domain"/>
    <property type="match status" value="1"/>
</dbReference>
<organism evidence="2 3">
    <name type="scientific">Trifolium subterraneum</name>
    <name type="common">Subterranean clover</name>
    <dbReference type="NCBI Taxonomy" id="3900"/>
    <lineage>
        <taxon>Eukaryota</taxon>
        <taxon>Viridiplantae</taxon>
        <taxon>Streptophyta</taxon>
        <taxon>Embryophyta</taxon>
        <taxon>Tracheophyta</taxon>
        <taxon>Spermatophyta</taxon>
        <taxon>Magnoliopsida</taxon>
        <taxon>eudicotyledons</taxon>
        <taxon>Gunneridae</taxon>
        <taxon>Pentapetalae</taxon>
        <taxon>rosids</taxon>
        <taxon>fabids</taxon>
        <taxon>Fabales</taxon>
        <taxon>Fabaceae</taxon>
        <taxon>Papilionoideae</taxon>
        <taxon>50 kb inversion clade</taxon>
        <taxon>NPAAA clade</taxon>
        <taxon>Hologalegina</taxon>
        <taxon>IRL clade</taxon>
        <taxon>Trifolieae</taxon>
        <taxon>Trifolium</taxon>
    </lineage>
</organism>
<dbReference type="SUPFAM" id="SSF52047">
    <property type="entry name" value="RNI-like"/>
    <property type="match status" value="1"/>
</dbReference>
<feature type="domain" description="F-box" evidence="1">
    <location>
        <begin position="5"/>
        <end position="38"/>
    </location>
</feature>
<evidence type="ECO:0000313" key="2">
    <source>
        <dbReference type="EMBL" id="GAU25350.1"/>
    </source>
</evidence>
<accession>A0A2Z6MP95</accession>
<dbReference type="InterPro" id="IPR036047">
    <property type="entry name" value="F-box-like_dom_sf"/>
</dbReference>
<dbReference type="CDD" id="cd22160">
    <property type="entry name" value="F-box_AtFBL13-like"/>
    <property type="match status" value="1"/>
</dbReference>
<keyword evidence="3" id="KW-1185">Reference proteome</keyword>
<reference evidence="3" key="1">
    <citation type="journal article" date="2017" name="Front. Plant Sci.">
        <title>Climate Clever Clovers: New Paradigm to Reduce the Environmental Footprint of Ruminants by Breeding Low Methanogenic Forages Utilizing Haplotype Variation.</title>
        <authorList>
            <person name="Kaur P."/>
            <person name="Appels R."/>
            <person name="Bayer P.E."/>
            <person name="Keeble-Gagnere G."/>
            <person name="Wang J."/>
            <person name="Hirakawa H."/>
            <person name="Shirasawa K."/>
            <person name="Vercoe P."/>
            <person name="Stefanova K."/>
            <person name="Durmic Z."/>
            <person name="Nichols P."/>
            <person name="Revell C."/>
            <person name="Isobe S.N."/>
            <person name="Edwards D."/>
            <person name="Erskine W."/>
        </authorList>
    </citation>
    <scope>NUCLEOTIDE SEQUENCE [LARGE SCALE GENOMIC DNA]</scope>
    <source>
        <strain evidence="3">cv. Daliak</strain>
    </source>
</reference>
<dbReference type="Proteomes" id="UP000242715">
    <property type="component" value="Unassembled WGS sequence"/>
</dbReference>
<dbReference type="InterPro" id="IPR055294">
    <property type="entry name" value="FBL60-like"/>
</dbReference>
<dbReference type="OrthoDB" id="1434110at2759"/>
<dbReference type="InterPro" id="IPR053781">
    <property type="entry name" value="F-box_AtFBL13-like"/>
</dbReference>
<dbReference type="InterPro" id="IPR001810">
    <property type="entry name" value="F-box_dom"/>
</dbReference>
<dbReference type="Pfam" id="PF24758">
    <property type="entry name" value="LRR_At5g56370"/>
    <property type="match status" value="1"/>
</dbReference>
<name>A0A2Z6MP95_TRISU</name>
<evidence type="ECO:0000259" key="1">
    <source>
        <dbReference type="PROSITE" id="PS50181"/>
    </source>
</evidence>
<dbReference type="EMBL" id="DF973310">
    <property type="protein sequence ID" value="GAU25350.1"/>
    <property type="molecule type" value="Genomic_DNA"/>
</dbReference>
<dbReference type="InterPro" id="IPR032675">
    <property type="entry name" value="LRR_dom_sf"/>
</dbReference>
<dbReference type="PANTHER" id="PTHR31293">
    <property type="entry name" value="RNI-LIKE SUPERFAMILY PROTEIN"/>
    <property type="match status" value="1"/>
</dbReference>
<dbReference type="Pfam" id="PF00646">
    <property type="entry name" value="F-box"/>
    <property type="match status" value="1"/>
</dbReference>
<dbReference type="AlphaFoldDB" id="A0A2Z6MP95"/>
<proteinExistence type="predicted"/>
<gene>
    <name evidence="2" type="ORF">TSUD_216880</name>
</gene>
<evidence type="ECO:0000313" key="3">
    <source>
        <dbReference type="Proteomes" id="UP000242715"/>
    </source>
</evidence>
<dbReference type="PANTHER" id="PTHR31293:SF12">
    <property type="entry name" value="RNI-LIKE SUPERFAMILY PROTEIN"/>
    <property type="match status" value="1"/>
</dbReference>
<protein>
    <recommendedName>
        <fullName evidence="1">F-box domain-containing protein</fullName>
    </recommendedName>
</protein>
<dbReference type="PROSITE" id="PS50181">
    <property type="entry name" value="FBOX"/>
    <property type="match status" value="1"/>
</dbReference>
<sequence>MVSQSTSLNDLPDDILTHILSFLPIKEAFRTSILSKRWGPFCYSLPVLHFQSDNIQTNDWIPLRRLIDKVMFSPLAHHVTLKSFHLNCRYIHFHDATAECLPFHDWIEEAKRRFLKELRLSFITHIPLKPTTFFCSKTLIVLKLMDIVISTMLHCSVDLPLLKTLDLSFVTFQDMEDVMKLISGCPILEKLRTLDVKATSGVTLGGYYKPLSKLIKANIHLFEVPLRAVYNVKFLTIWKVDGEMSFKSRNQFILQRLSRV</sequence>
<dbReference type="Gene3D" id="3.80.10.10">
    <property type="entry name" value="Ribonuclease Inhibitor"/>
    <property type="match status" value="1"/>
</dbReference>